<dbReference type="PANTHER" id="PTHR34714:SF2">
    <property type="entry name" value="EGF-LIKE DOMAIN-CONTAINING PROTEIN"/>
    <property type="match status" value="1"/>
</dbReference>
<dbReference type="PANTHER" id="PTHR34714">
    <property type="entry name" value="EGF-LIKE DOMAIN-CONTAINING PROTEIN"/>
    <property type="match status" value="1"/>
</dbReference>
<dbReference type="RefSeq" id="WP_045985927.1">
    <property type="nucleotide sequence ID" value="NZ_CP063052.1"/>
</dbReference>
<dbReference type="AlphaFoldDB" id="A0A837G923"/>
<protein>
    <submittedName>
        <fullName evidence="1">Uncharacterized protein</fullName>
    </submittedName>
</protein>
<sequence>MKTILALAVTAAVSNGVMASDWLDINNLPANTQYPEWLDSPYSKTDPITRSTSDLYVNLKEWVTQQNLYQTKPTKVYIFADTLEVTDNFNLVMNNQNIVIFARKIVGSGVPTFVLGQQGAAASITVIAEEMETPFNVLAFTPDGGVTADTIGTSETTGTSIILSGEHYIKQQLADDLAANFQLAKSQFSDIVNRSFDMAISLYDEQPQTSLALLNWVERSMRNAGTTVSDDPILTDLYLQTVAFKQFTDLSSRSDNFVPYLDRSLYQDKYKAYLDAMIAFEQKRDVVADRNTRVEDKIENAQLALGNIEDVLQSQNAVVEQSEQNIAKLLDSVTEVESQYKTQELTALSARSDYLYGVEVWKTQQQLNAALAIFKAIAEIGSAVSGVFTGNLSGINDVTEQLAKTPEALDKAKNLVTNVKNVTGIIDSITKTVAGIASLTTEVKSTIKMQRISETMDSFDFAVPSLNESNLAWDLMIAEVRSNLRYADSLGIKGARVYLLELEKQVLLGKAINASQLNLVQEQAKLVDLLLTRKVTINQKERLNQLIANASDDSNALEKVEQELARVSLHFKRPMFVALSNYVAAYEYWALKDSDIKPSLNKTYLDYQFDLAAIENEYVNALNRFQPAPQDFNIDNFIVDDPEQIAALVKTGEFNFNVPLEQPQFCAFDRVRLDKIRVFFEGENLPYGKQFNLSISNGGIYYDRFEREDFKFSANPLTRAFYYRLDDALSNQVSIITDGALSDKFAYAYFEPTPFTNWNVALNNFDHNNADNNQYLDSVERLRVEFSGNGIPNGRGCSN</sequence>
<name>A0A837G923_9VIBR</name>
<gene>
    <name evidence="1" type="ORF">TW71_11150</name>
</gene>
<dbReference type="EMBL" id="JXXR01000011">
    <property type="protein sequence ID" value="KJY73315.1"/>
    <property type="molecule type" value="Genomic_DNA"/>
</dbReference>
<proteinExistence type="predicted"/>
<comment type="caution">
    <text evidence="1">The sequence shown here is derived from an EMBL/GenBank/DDBJ whole genome shotgun (WGS) entry which is preliminary data.</text>
</comment>
<organism evidence="1">
    <name type="scientific">Vibrio coralliilyticus</name>
    <dbReference type="NCBI Taxonomy" id="190893"/>
    <lineage>
        <taxon>Bacteria</taxon>
        <taxon>Pseudomonadati</taxon>
        <taxon>Pseudomonadota</taxon>
        <taxon>Gammaproteobacteria</taxon>
        <taxon>Vibrionales</taxon>
        <taxon>Vibrionaceae</taxon>
        <taxon>Vibrio</taxon>
    </lineage>
</organism>
<reference evidence="1" key="1">
    <citation type="journal article" date="2015" name="BMC Genomics">
        <title>Genome mining reveals unlocked bioactive potential of marine Gram-negative bacteria.</title>
        <authorList>
            <person name="Machado H."/>
            <person name="Sonnenschein E.C."/>
            <person name="Melchiorsen J."/>
            <person name="Gram L."/>
        </authorList>
    </citation>
    <scope>NUCLEOTIDE SEQUENCE</scope>
    <source>
        <strain evidence="1">S2052</strain>
    </source>
</reference>
<accession>A0A837G923</accession>
<evidence type="ECO:0000313" key="1">
    <source>
        <dbReference type="EMBL" id="KJY73315.1"/>
    </source>
</evidence>